<protein>
    <submittedName>
        <fullName evidence="5">Mandelate racemase/muconate lactonizing enzyme family protein</fullName>
    </submittedName>
</protein>
<evidence type="ECO:0000259" key="4">
    <source>
        <dbReference type="SMART" id="SM00922"/>
    </source>
</evidence>
<dbReference type="InterPro" id="IPR018110">
    <property type="entry name" value="Mandel_Rmase/mucon_lact_enz_CS"/>
</dbReference>
<dbReference type="CDD" id="cd03316">
    <property type="entry name" value="MR_like"/>
    <property type="match status" value="1"/>
</dbReference>
<evidence type="ECO:0000313" key="6">
    <source>
        <dbReference type="Proteomes" id="UP000823521"/>
    </source>
</evidence>
<dbReference type="SUPFAM" id="SSF54826">
    <property type="entry name" value="Enolase N-terminal domain-like"/>
    <property type="match status" value="1"/>
</dbReference>
<gene>
    <name evidence="5" type="ORF">GSF22_29850</name>
</gene>
<dbReference type="InterPro" id="IPR036849">
    <property type="entry name" value="Enolase-like_C_sf"/>
</dbReference>
<keyword evidence="6" id="KW-1185">Reference proteome</keyword>
<dbReference type="Pfam" id="PF02746">
    <property type="entry name" value="MR_MLE_N"/>
    <property type="match status" value="1"/>
</dbReference>
<dbReference type="SFLD" id="SFLDS00001">
    <property type="entry name" value="Enolase"/>
    <property type="match status" value="1"/>
</dbReference>
<evidence type="ECO:0000313" key="5">
    <source>
        <dbReference type="EMBL" id="MBO4210166.1"/>
    </source>
</evidence>
<dbReference type="Gene3D" id="3.20.20.120">
    <property type="entry name" value="Enolase-like C-terminal domain"/>
    <property type="match status" value="1"/>
</dbReference>
<dbReference type="InterPro" id="IPR029017">
    <property type="entry name" value="Enolase-like_N"/>
</dbReference>
<dbReference type="SMART" id="SM00922">
    <property type="entry name" value="MR_MLE"/>
    <property type="match status" value="1"/>
</dbReference>
<sequence>MKIVRVEAVPVAYPEPNDFDATRYLCLVKITTDEGVVGWGESVTQFPEANPAVAALIDGMGGLIVGRSPLDTESIWRALKDRAWWYGYNGGLASYAIAAIDIALWDIKGKALGVSVCELLGGAVHDRLPAIASSHAHHSSIPAMADEAREWLDSGLQGMKVGFGKRGEARLGYDHDRDVEYVRTMRETIGPDRMLMIDLGIAIRWDVSTAVKRVQAFDEYDIDWIEEPLGAWDPEGYATLRAKTRTRIAYGEKEWTLDGYERVLATGTCDVVGVDPGRAEGITGFKKVTDRVEAYRRQANAHAWSSAIVTAASLAISFSSPACKLFEFKPLRNPMQHDLVDAPISHVDGWVYPPVSAPGLGIEINEDVVERYRQ</sequence>
<dbReference type="RefSeq" id="WP_208817270.1">
    <property type="nucleotide sequence ID" value="NZ_WVUH01000418.1"/>
</dbReference>
<dbReference type="EMBL" id="WVUH01000418">
    <property type="protein sequence ID" value="MBO4210166.1"/>
    <property type="molecule type" value="Genomic_DNA"/>
</dbReference>
<keyword evidence="2" id="KW-0479">Metal-binding</keyword>
<organism evidence="5 6">
    <name type="scientific">Micromonospora echinofusca</name>
    <dbReference type="NCBI Taxonomy" id="47858"/>
    <lineage>
        <taxon>Bacteria</taxon>
        <taxon>Bacillati</taxon>
        <taxon>Actinomycetota</taxon>
        <taxon>Actinomycetes</taxon>
        <taxon>Micromonosporales</taxon>
        <taxon>Micromonosporaceae</taxon>
        <taxon>Micromonospora</taxon>
    </lineage>
</organism>
<feature type="domain" description="Mandelate racemase/muconate lactonizing enzyme C-terminal" evidence="4">
    <location>
        <begin position="141"/>
        <end position="247"/>
    </location>
</feature>
<dbReference type="PANTHER" id="PTHR13794">
    <property type="entry name" value="ENOLASE SUPERFAMILY, MANDELATE RACEMASE"/>
    <property type="match status" value="1"/>
</dbReference>
<dbReference type="PANTHER" id="PTHR13794:SF58">
    <property type="entry name" value="MITOCHONDRIAL ENOLASE SUPERFAMILY MEMBER 1"/>
    <property type="match status" value="1"/>
</dbReference>
<reference evidence="5 6" key="1">
    <citation type="submission" date="2019-12" db="EMBL/GenBank/DDBJ databases">
        <title>Whole genome sequencing of endophytic Actinobacterium Micromonospora sp. MPMI6T.</title>
        <authorList>
            <person name="Evv R."/>
            <person name="Podile A.R."/>
        </authorList>
    </citation>
    <scope>NUCLEOTIDE SEQUENCE [LARGE SCALE GENOMIC DNA]</scope>
    <source>
        <strain evidence="5 6">MPMI6</strain>
    </source>
</reference>
<proteinExistence type="predicted"/>
<dbReference type="PROSITE" id="PS00908">
    <property type="entry name" value="MR_MLE_1"/>
    <property type="match status" value="1"/>
</dbReference>
<dbReference type="InterPro" id="IPR013342">
    <property type="entry name" value="Mandelate_racemase_C"/>
</dbReference>
<dbReference type="InterPro" id="IPR046945">
    <property type="entry name" value="RHMD-like"/>
</dbReference>
<evidence type="ECO:0000256" key="3">
    <source>
        <dbReference type="ARBA" id="ARBA00022842"/>
    </source>
</evidence>
<keyword evidence="3" id="KW-0460">Magnesium</keyword>
<dbReference type="Gene3D" id="3.30.390.10">
    <property type="entry name" value="Enolase-like, N-terminal domain"/>
    <property type="match status" value="1"/>
</dbReference>
<dbReference type="Proteomes" id="UP000823521">
    <property type="component" value="Unassembled WGS sequence"/>
</dbReference>
<accession>A0ABS3W029</accession>
<comment type="cofactor">
    <cofactor evidence="1">
        <name>Mg(2+)</name>
        <dbReference type="ChEBI" id="CHEBI:18420"/>
    </cofactor>
</comment>
<evidence type="ECO:0000256" key="1">
    <source>
        <dbReference type="ARBA" id="ARBA00001946"/>
    </source>
</evidence>
<dbReference type="SFLD" id="SFLDG00179">
    <property type="entry name" value="mandelate_racemase"/>
    <property type="match status" value="1"/>
</dbReference>
<name>A0ABS3W029_MICEH</name>
<comment type="caution">
    <text evidence="5">The sequence shown here is derived from an EMBL/GenBank/DDBJ whole genome shotgun (WGS) entry which is preliminary data.</text>
</comment>
<evidence type="ECO:0000256" key="2">
    <source>
        <dbReference type="ARBA" id="ARBA00022723"/>
    </source>
</evidence>
<dbReference type="InterPro" id="IPR013341">
    <property type="entry name" value="Mandelate_racemase_N_dom"/>
</dbReference>
<dbReference type="SUPFAM" id="SSF51604">
    <property type="entry name" value="Enolase C-terminal domain-like"/>
    <property type="match status" value="1"/>
</dbReference>
<dbReference type="Pfam" id="PF13378">
    <property type="entry name" value="MR_MLE_C"/>
    <property type="match status" value="1"/>
</dbReference>
<dbReference type="InterPro" id="IPR029065">
    <property type="entry name" value="Enolase_C-like"/>
</dbReference>